<dbReference type="SUPFAM" id="SSF46785">
    <property type="entry name" value="Winged helix' DNA-binding domain"/>
    <property type="match status" value="1"/>
</dbReference>
<dbReference type="InterPro" id="IPR036390">
    <property type="entry name" value="WH_DNA-bd_sf"/>
</dbReference>
<dbReference type="AlphaFoldDB" id="A0AA41R328"/>
<dbReference type="InterPro" id="IPR001845">
    <property type="entry name" value="HTH_ArsR_DNA-bd_dom"/>
</dbReference>
<dbReference type="InterPro" id="IPR036388">
    <property type="entry name" value="WH-like_DNA-bd_sf"/>
</dbReference>
<dbReference type="CDD" id="cd00090">
    <property type="entry name" value="HTH_ARSR"/>
    <property type="match status" value="1"/>
</dbReference>
<evidence type="ECO:0000256" key="3">
    <source>
        <dbReference type="ARBA" id="ARBA00023163"/>
    </source>
</evidence>
<feature type="domain" description="HTH arsR-type" evidence="4">
    <location>
        <begin position="1"/>
        <end position="94"/>
    </location>
</feature>
<reference evidence="5" key="1">
    <citation type="submission" date="2022-04" db="EMBL/GenBank/DDBJ databases">
        <title>Desulfatitalea alkaliphila sp. nov., a novel anaerobic sulfate-reducing bacterium isolated from terrestrial mud volcano, Taman Peninsula, Russia.</title>
        <authorList>
            <person name="Khomyakova M.A."/>
            <person name="Merkel A.Y."/>
            <person name="Slobodkin A.I."/>
        </authorList>
    </citation>
    <scope>NUCLEOTIDE SEQUENCE</scope>
    <source>
        <strain evidence="5">M08but</strain>
    </source>
</reference>
<organism evidence="5 6">
    <name type="scientific">Desulfatitalea alkaliphila</name>
    <dbReference type="NCBI Taxonomy" id="2929485"/>
    <lineage>
        <taxon>Bacteria</taxon>
        <taxon>Pseudomonadati</taxon>
        <taxon>Thermodesulfobacteriota</taxon>
        <taxon>Desulfobacteria</taxon>
        <taxon>Desulfobacterales</taxon>
        <taxon>Desulfosarcinaceae</taxon>
        <taxon>Desulfatitalea</taxon>
    </lineage>
</organism>
<dbReference type="PROSITE" id="PS50987">
    <property type="entry name" value="HTH_ARSR_2"/>
    <property type="match status" value="1"/>
</dbReference>
<evidence type="ECO:0000313" key="6">
    <source>
        <dbReference type="Proteomes" id="UP001165427"/>
    </source>
</evidence>
<accession>A0AA41R328</accession>
<dbReference type="Gene3D" id="1.10.10.10">
    <property type="entry name" value="Winged helix-like DNA-binding domain superfamily/Winged helix DNA-binding domain"/>
    <property type="match status" value="1"/>
</dbReference>
<dbReference type="Pfam" id="PF01022">
    <property type="entry name" value="HTH_5"/>
    <property type="match status" value="1"/>
</dbReference>
<dbReference type="GO" id="GO:0003700">
    <property type="term" value="F:DNA-binding transcription factor activity"/>
    <property type="evidence" value="ECO:0007669"/>
    <property type="project" value="InterPro"/>
</dbReference>
<dbReference type="EMBL" id="JALJRB010000012">
    <property type="protein sequence ID" value="MCJ8501339.1"/>
    <property type="molecule type" value="Genomic_DNA"/>
</dbReference>
<dbReference type="Proteomes" id="UP001165427">
    <property type="component" value="Unassembled WGS sequence"/>
</dbReference>
<proteinExistence type="predicted"/>
<dbReference type="GO" id="GO:0003677">
    <property type="term" value="F:DNA binding"/>
    <property type="evidence" value="ECO:0007669"/>
    <property type="project" value="UniProtKB-KW"/>
</dbReference>
<comment type="caution">
    <text evidence="5">The sequence shown here is derived from an EMBL/GenBank/DDBJ whole genome shotgun (WGS) entry which is preliminary data.</text>
</comment>
<dbReference type="PANTHER" id="PTHR33154">
    <property type="entry name" value="TRANSCRIPTIONAL REGULATOR, ARSR FAMILY"/>
    <property type="match status" value="1"/>
</dbReference>
<protein>
    <submittedName>
        <fullName evidence="5">Metalloregulator ArsR/SmtB family transcription factor</fullName>
    </submittedName>
</protein>
<sequence length="119" mass="13998">MEYPLKIAKALADGGRMRVVAALLDHDELCVCQIVEMLRLSTPTVSRHMSILQNARLVRYRKDGKWVYYRLDKSFPDHLRQWLLESFSNSEEFKADQLTLETILECDPGELCRQQRDKR</sequence>
<keyword evidence="1" id="KW-0805">Transcription regulation</keyword>
<keyword evidence="3" id="KW-0804">Transcription</keyword>
<evidence type="ECO:0000256" key="1">
    <source>
        <dbReference type="ARBA" id="ARBA00023015"/>
    </source>
</evidence>
<dbReference type="PANTHER" id="PTHR33154:SF18">
    <property type="entry name" value="ARSENICAL RESISTANCE OPERON REPRESSOR"/>
    <property type="match status" value="1"/>
</dbReference>
<dbReference type="SMART" id="SM00418">
    <property type="entry name" value="HTH_ARSR"/>
    <property type="match status" value="1"/>
</dbReference>
<gene>
    <name evidence="5" type="ORF">MRX98_12210</name>
</gene>
<evidence type="ECO:0000259" key="4">
    <source>
        <dbReference type="PROSITE" id="PS50987"/>
    </source>
</evidence>
<dbReference type="RefSeq" id="WP_246908695.1">
    <property type="nucleotide sequence ID" value="NZ_JALJRB010000012.1"/>
</dbReference>
<evidence type="ECO:0000313" key="5">
    <source>
        <dbReference type="EMBL" id="MCJ8501339.1"/>
    </source>
</evidence>
<dbReference type="PRINTS" id="PR00778">
    <property type="entry name" value="HTHARSR"/>
</dbReference>
<keyword evidence="2" id="KW-0238">DNA-binding</keyword>
<dbReference type="InterPro" id="IPR051081">
    <property type="entry name" value="HTH_MetalResp_TranReg"/>
</dbReference>
<dbReference type="NCBIfam" id="NF033788">
    <property type="entry name" value="HTH_metalloreg"/>
    <property type="match status" value="1"/>
</dbReference>
<evidence type="ECO:0000256" key="2">
    <source>
        <dbReference type="ARBA" id="ARBA00023125"/>
    </source>
</evidence>
<dbReference type="InterPro" id="IPR011991">
    <property type="entry name" value="ArsR-like_HTH"/>
</dbReference>
<keyword evidence="6" id="KW-1185">Reference proteome</keyword>
<name>A0AA41R328_9BACT</name>